<dbReference type="Pfam" id="PF02595">
    <property type="entry name" value="Gly_kinase"/>
    <property type="match status" value="1"/>
</dbReference>
<dbReference type="InterPro" id="IPR018193">
    <property type="entry name" value="Glyc_kinase_flavodox-like_fold"/>
</dbReference>
<dbReference type="SUPFAM" id="SSF110738">
    <property type="entry name" value="Glycerate kinase I"/>
    <property type="match status" value="1"/>
</dbReference>
<dbReference type="NCBIfam" id="TIGR00045">
    <property type="entry name" value="glycerate kinase"/>
    <property type="match status" value="1"/>
</dbReference>
<dbReference type="EMBL" id="JAHLFW010000009">
    <property type="protein sequence ID" value="MBU3836947.1"/>
    <property type="molecule type" value="Genomic_DNA"/>
</dbReference>
<dbReference type="Gene3D" id="3.90.1510.10">
    <property type="entry name" value="Glycerate kinase, domain 2"/>
    <property type="match status" value="1"/>
</dbReference>
<evidence type="ECO:0000313" key="5">
    <source>
        <dbReference type="EMBL" id="MBU3836947.1"/>
    </source>
</evidence>
<reference evidence="5" key="2">
    <citation type="submission" date="2021-04" db="EMBL/GenBank/DDBJ databases">
        <authorList>
            <person name="Gilroy R."/>
        </authorList>
    </citation>
    <scope>NUCLEOTIDE SEQUENCE</scope>
    <source>
        <strain evidence="5">G4-2901</strain>
    </source>
</reference>
<evidence type="ECO:0000256" key="1">
    <source>
        <dbReference type="ARBA" id="ARBA00006284"/>
    </source>
</evidence>
<organism evidence="5 6">
    <name type="scientific">Candidatus Phocaeicola faecigallinarum</name>
    <dbReference type="NCBI Taxonomy" id="2838732"/>
    <lineage>
        <taxon>Bacteria</taxon>
        <taxon>Pseudomonadati</taxon>
        <taxon>Bacteroidota</taxon>
        <taxon>Bacteroidia</taxon>
        <taxon>Bacteroidales</taxon>
        <taxon>Bacteroidaceae</taxon>
        <taxon>Phocaeicola</taxon>
    </lineage>
</organism>
<dbReference type="InterPro" id="IPR018197">
    <property type="entry name" value="Glycerate_kinase_RE-like"/>
</dbReference>
<comment type="caution">
    <text evidence="5">The sequence shown here is derived from an EMBL/GenBank/DDBJ whole genome shotgun (WGS) entry which is preliminary data.</text>
</comment>
<dbReference type="PANTHER" id="PTHR21599:SF0">
    <property type="entry name" value="GLYCERATE KINASE"/>
    <property type="match status" value="1"/>
</dbReference>
<reference evidence="5" key="1">
    <citation type="journal article" date="2021" name="PeerJ">
        <title>Extensive microbial diversity within the chicken gut microbiome revealed by metagenomics and culture.</title>
        <authorList>
            <person name="Gilroy R."/>
            <person name="Ravi A."/>
            <person name="Getino M."/>
            <person name="Pursley I."/>
            <person name="Horton D.L."/>
            <person name="Alikhan N.F."/>
            <person name="Baker D."/>
            <person name="Gharbi K."/>
            <person name="Hall N."/>
            <person name="Watson M."/>
            <person name="Adriaenssens E.M."/>
            <person name="Foster-Nyarko E."/>
            <person name="Jarju S."/>
            <person name="Secka A."/>
            <person name="Antonio M."/>
            <person name="Oren A."/>
            <person name="Chaudhuri R.R."/>
            <person name="La Ragione R."/>
            <person name="Hildebrand F."/>
            <person name="Pallen M.J."/>
        </authorList>
    </citation>
    <scope>NUCLEOTIDE SEQUENCE</scope>
    <source>
        <strain evidence="5">G4-2901</strain>
    </source>
</reference>
<dbReference type="InterPro" id="IPR036129">
    <property type="entry name" value="Glycerate_kinase_sf"/>
</dbReference>
<evidence type="ECO:0000256" key="3">
    <source>
        <dbReference type="ARBA" id="ARBA00022777"/>
    </source>
</evidence>
<comment type="similarity">
    <text evidence="1 4">Belongs to the glycerate kinase type-1 family.</text>
</comment>
<evidence type="ECO:0000313" key="6">
    <source>
        <dbReference type="Proteomes" id="UP000783796"/>
    </source>
</evidence>
<accession>A0A948T9A9</accession>
<evidence type="ECO:0000256" key="2">
    <source>
        <dbReference type="ARBA" id="ARBA00022679"/>
    </source>
</evidence>
<dbReference type="PANTHER" id="PTHR21599">
    <property type="entry name" value="GLYCERATE KINASE"/>
    <property type="match status" value="1"/>
</dbReference>
<sequence length="358" mass="38753">MNKIILAIDSFKGCMTSEEVENAISSSLNSKEIEIHNIPMSDGGEGMLEAFITVMNGMIVETKVHDPLMRPIKAQYGITPDGTAIIETAKACGLTLMTAEERNPLIATTYGVGELIIHALQGGCRNFIIGLGGSGTSDCGIGMLKAISDSFPTEKTIKDIIYDEMRDCRFTLASDVRNPLYGPEGAAQIFAPQKGATEYMVVELDKRAIEFANKSAILIGKDSSQEPGAGAAGGLGYAFLQYFNATFRSGADLLLDLSGFDSLLNGTDLVITGEGHADAQTLMGKLPERILRRSQLQNIPVWLIAGRVSQSNKLLSEGFQRVYSITPECMPTEKAVIPDIARENIKRWTDAHLLSIIR</sequence>
<keyword evidence="2 4" id="KW-0808">Transferase</keyword>
<dbReference type="GO" id="GO:0008887">
    <property type="term" value="F:glycerate kinase activity"/>
    <property type="evidence" value="ECO:0007669"/>
    <property type="project" value="UniProtKB-UniRule"/>
</dbReference>
<dbReference type="GO" id="GO:0031388">
    <property type="term" value="P:organic acid phosphorylation"/>
    <property type="evidence" value="ECO:0007669"/>
    <property type="project" value="UniProtKB-UniRule"/>
</dbReference>
<dbReference type="Proteomes" id="UP000783796">
    <property type="component" value="Unassembled WGS sequence"/>
</dbReference>
<keyword evidence="3 4" id="KW-0418">Kinase</keyword>
<dbReference type="Gene3D" id="3.40.50.10350">
    <property type="entry name" value="Glycerate kinase, domain 1"/>
    <property type="match status" value="1"/>
</dbReference>
<name>A0A948T9A9_9BACT</name>
<evidence type="ECO:0000256" key="4">
    <source>
        <dbReference type="PIRNR" id="PIRNR006078"/>
    </source>
</evidence>
<gene>
    <name evidence="5" type="ORF">H9777_01200</name>
</gene>
<dbReference type="PIRSF" id="PIRSF006078">
    <property type="entry name" value="GlxK"/>
    <property type="match status" value="1"/>
</dbReference>
<dbReference type="AlphaFoldDB" id="A0A948T9A9"/>
<dbReference type="InterPro" id="IPR004381">
    <property type="entry name" value="Glycerate_kinase"/>
</dbReference>
<proteinExistence type="inferred from homology"/>
<protein>
    <submittedName>
        <fullName evidence="5">Glycerate kinase</fullName>
    </submittedName>
</protein>